<gene>
    <name evidence="2" type="ORF">MNBD_GAMMA26-1313</name>
</gene>
<name>A0A3B1B1Y4_9ZZZZ</name>
<keyword evidence="1" id="KW-1133">Transmembrane helix</keyword>
<dbReference type="AlphaFoldDB" id="A0A3B1B1Y4"/>
<evidence type="ECO:0000256" key="1">
    <source>
        <dbReference type="SAM" id="Phobius"/>
    </source>
</evidence>
<keyword evidence="1" id="KW-0472">Membrane</keyword>
<evidence type="ECO:0000313" key="2">
    <source>
        <dbReference type="EMBL" id="VAX10132.1"/>
    </source>
</evidence>
<proteinExistence type="predicted"/>
<sequence length="59" mass="6721">MELLDHLFALLGLSALCGLWIVFQMWINKQDPAKPKFETKGCGCHTTKQKCVDKKVEVE</sequence>
<organism evidence="2">
    <name type="scientific">hydrothermal vent metagenome</name>
    <dbReference type="NCBI Taxonomy" id="652676"/>
    <lineage>
        <taxon>unclassified sequences</taxon>
        <taxon>metagenomes</taxon>
        <taxon>ecological metagenomes</taxon>
    </lineage>
</organism>
<accession>A0A3B1B1Y4</accession>
<feature type="transmembrane region" description="Helical" evidence="1">
    <location>
        <begin position="6"/>
        <end position="27"/>
    </location>
</feature>
<reference evidence="2" key="1">
    <citation type="submission" date="2018-06" db="EMBL/GenBank/DDBJ databases">
        <authorList>
            <person name="Zhirakovskaya E."/>
        </authorList>
    </citation>
    <scope>NUCLEOTIDE SEQUENCE</scope>
</reference>
<protein>
    <submittedName>
        <fullName evidence="2">Uncharacterized protein</fullName>
    </submittedName>
</protein>
<keyword evidence="1" id="KW-0812">Transmembrane</keyword>
<dbReference type="EMBL" id="UOFX01000063">
    <property type="protein sequence ID" value="VAX10132.1"/>
    <property type="molecule type" value="Genomic_DNA"/>
</dbReference>